<dbReference type="EMBL" id="PEZP01000029">
    <property type="protein sequence ID" value="PIT98135.1"/>
    <property type="molecule type" value="Genomic_DNA"/>
</dbReference>
<dbReference type="Proteomes" id="UP000230731">
    <property type="component" value="Unassembled WGS sequence"/>
</dbReference>
<name>A0A2M6WZE8_9BACT</name>
<organism evidence="1 2">
    <name type="scientific">Candidatus Andersenbacteria bacterium CG10_big_fil_rev_8_21_14_0_10_54_11</name>
    <dbReference type="NCBI Taxonomy" id="1974485"/>
    <lineage>
        <taxon>Bacteria</taxon>
        <taxon>Candidatus Anderseniibacteriota</taxon>
    </lineage>
</organism>
<feature type="non-terminal residue" evidence="1">
    <location>
        <position position="113"/>
    </location>
</feature>
<evidence type="ECO:0000313" key="1">
    <source>
        <dbReference type="EMBL" id="PIT98135.1"/>
    </source>
</evidence>
<accession>A0A2M6WZE8</accession>
<comment type="caution">
    <text evidence="1">The sequence shown here is derived from an EMBL/GenBank/DDBJ whole genome shotgun (WGS) entry which is preliminary data.</text>
</comment>
<proteinExistence type="predicted"/>
<sequence>MAAAKILRIYIFQTLRFSLFFIACTRMVLSFGYGTSQACDADLADVFIGSAGWPDRERSAPYYWLGIRLGRLRVFRPGALAFGVAGAVSGNGYLPDRRAFSFGVFLFDFNWIV</sequence>
<protein>
    <submittedName>
        <fullName evidence="1">Uncharacterized protein</fullName>
    </submittedName>
</protein>
<dbReference type="AlphaFoldDB" id="A0A2M6WZE8"/>
<gene>
    <name evidence="1" type="ORF">COT71_02315</name>
</gene>
<reference evidence="2" key="1">
    <citation type="submission" date="2017-09" db="EMBL/GenBank/DDBJ databases">
        <title>Depth-based differentiation of microbial function through sediment-hosted aquifers and enrichment of novel symbionts in the deep terrestrial subsurface.</title>
        <authorList>
            <person name="Probst A.J."/>
            <person name="Ladd B."/>
            <person name="Jarett J.K."/>
            <person name="Geller-Mcgrath D.E."/>
            <person name="Sieber C.M.K."/>
            <person name="Emerson J.B."/>
            <person name="Anantharaman K."/>
            <person name="Thomas B.C."/>
            <person name="Malmstrom R."/>
            <person name="Stieglmeier M."/>
            <person name="Klingl A."/>
            <person name="Woyke T."/>
            <person name="Ryan C.M."/>
            <person name="Banfield J.F."/>
        </authorList>
    </citation>
    <scope>NUCLEOTIDE SEQUENCE [LARGE SCALE GENOMIC DNA]</scope>
</reference>
<evidence type="ECO:0000313" key="2">
    <source>
        <dbReference type="Proteomes" id="UP000230731"/>
    </source>
</evidence>